<dbReference type="AlphaFoldDB" id="A0A5B1CBJ7"/>
<evidence type="ECO:0000313" key="2">
    <source>
        <dbReference type="Proteomes" id="UP000322699"/>
    </source>
</evidence>
<accession>A0A5B1CBJ7</accession>
<reference evidence="1 2" key="1">
    <citation type="submission" date="2019-08" db="EMBL/GenBank/DDBJ databases">
        <title>Deep-cultivation of Planctomycetes and their phenomic and genomic characterization uncovers novel biology.</title>
        <authorList>
            <person name="Wiegand S."/>
            <person name="Jogler M."/>
            <person name="Boedeker C."/>
            <person name="Pinto D."/>
            <person name="Vollmers J."/>
            <person name="Rivas-Marin E."/>
            <person name="Kohn T."/>
            <person name="Peeters S.H."/>
            <person name="Heuer A."/>
            <person name="Rast P."/>
            <person name="Oberbeckmann S."/>
            <person name="Bunk B."/>
            <person name="Jeske O."/>
            <person name="Meyerdierks A."/>
            <person name="Storesund J.E."/>
            <person name="Kallscheuer N."/>
            <person name="Luecker S."/>
            <person name="Lage O.M."/>
            <person name="Pohl T."/>
            <person name="Merkel B.J."/>
            <person name="Hornburger P."/>
            <person name="Mueller R.-W."/>
            <person name="Bruemmer F."/>
            <person name="Labrenz M."/>
            <person name="Spormann A.M."/>
            <person name="Op Den Camp H."/>
            <person name="Overmann J."/>
            <person name="Amann R."/>
            <person name="Jetten M.S.M."/>
            <person name="Mascher T."/>
            <person name="Medema M.H."/>
            <person name="Devos D.P."/>
            <person name="Kaster A.-K."/>
            <person name="Ovreas L."/>
            <person name="Rohde M."/>
            <person name="Galperin M.Y."/>
            <person name="Jogler C."/>
        </authorList>
    </citation>
    <scope>NUCLEOTIDE SEQUENCE [LARGE SCALE GENOMIC DNA]</scope>
    <source>
        <strain evidence="1 2">LF1</strain>
    </source>
</reference>
<dbReference type="InterPro" id="IPR011487">
    <property type="entry name" value="DUF1598"/>
</dbReference>
<organism evidence="1 2">
    <name type="scientific">Rubripirellula obstinata</name>
    <dbReference type="NCBI Taxonomy" id="406547"/>
    <lineage>
        <taxon>Bacteria</taxon>
        <taxon>Pseudomonadati</taxon>
        <taxon>Planctomycetota</taxon>
        <taxon>Planctomycetia</taxon>
        <taxon>Pirellulales</taxon>
        <taxon>Pirellulaceae</taxon>
        <taxon>Rubripirellula</taxon>
    </lineage>
</organism>
<dbReference type="OrthoDB" id="233246at2"/>
<keyword evidence="2" id="KW-1185">Reference proteome</keyword>
<sequence>MDSLRFSLRPFVRLVVCASLCILGLAVSVHAGLLGGGNQRAVGGVIIDGSGIVRDANVEEKRELAEMLRAQMDAIGGDLQQADEMRMISLSGLQNAITAAAGKPLPAEIAFLAGLQRVEYVLVDSENNDIVIGGPAEPWTVREDGSVVGAVSGHPTMRLADLAVAMRGLEQASAEGISCSIEPTPEGRRKLQQLLRGVKLRPGQNPAAMEESMKLAFGPQMIHLTGVPTDSRYARTMVAADFEMKRVAMGLTRSGVDDLPSYIAMSRNAAHGAGQNPRWWMACDYEELTRSEDGMAWKMSGNRIKTMTEQDLIDQNGAAKGSGKQDKLAQAWADRMNSNLDKLSVQMPIFGELQNVMDMTVLATLIRQEGLAQKAGLDLSVLKGDDSPVKLASYEVPRSVAPQCSFIRGRKGWIVTASGGVDINAFEVVEKQRVDDSISEKTDAKLASKSDRWWWN</sequence>
<name>A0A5B1CBJ7_9BACT</name>
<protein>
    <recommendedName>
        <fullName evidence="3">DUF1598 domain-containing protein</fullName>
    </recommendedName>
</protein>
<evidence type="ECO:0000313" key="1">
    <source>
        <dbReference type="EMBL" id="KAA1258477.1"/>
    </source>
</evidence>
<dbReference type="Pfam" id="PF07643">
    <property type="entry name" value="DUF1598"/>
    <property type="match status" value="1"/>
</dbReference>
<dbReference type="EMBL" id="VRLW01000001">
    <property type="protein sequence ID" value="KAA1258477.1"/>
    <property type="molecule type" value="Genomic_DNA"/>
</dbReference>
<evidence type="ECO:0008006" key="3">
    <source>
        <dbReference type="Google" id="ProtNLM"/>
    </source>
</evidence>
<gene>
    <name evidence="1" type="ORF">LF1_09970</name>
</gene>
<dbReference type="RefSeq" id="WP_068265141.1">
    <property type="nucleotide sequence ID" value="NZ_LWSK01000077.1"/>
</dbReference>
<dbReference type="Proteomes" id="UP000322699">
    <property type="component" value="Unassembled WGS sequence"/>
</dbReference>
<comment type="caution">
    <text evidence="1">The sequence shown here is derived from an EMBL/GenBank/DDBJ whole genome shotgun (WGS) entry which is preliminary data.</text>
</comment>
<proteinExistence type="predicted"/>